<evidence type="ECO:0000313" key="3">
    <source>
        <dbReference type="EMBL" id="MFD2731321.1"/>
    </source>
</evidence>
<proteinExistence type="predicted"/>
<dbReference type="Gene3D" id="2.60.120.1440">
    <property type="match status" value="1"/>
</dbReference>
<evidence type="ECO:0000313" key="4">
    <source>
        <dbReference type="Proteomes" id="UP001597546"/>
    </source>
</evidence>
<protein>
    <submittedName>
        <fullName evidence="3">FecR family protein</fullName>
    </submittedName>
</protein>
<dbReference type="InterPro" id="IPR012373">
    <property type="entry name" value="Ferrdict_sens_TM"/>
</dbReference>
<feature type="domain" description="FecR protein" evidence="1">
    <location>
        <begin position="114"/>
        <end position="208"/>
    </location>
</feature>
<evidence type="ECO:0000259" key="1">
    <source>
        <dbReference type="Pfam" id="PF04773"/>
    </source>
</evidence>
<accession>A0ABW5TPW9</accession>
<dbReference type="Pfam" id="PF16344">
    <property type="entry name" value="FecR_C"/>
    <property type="match status" value="1"/>
</dbReference>
<dbReference type="Pfam" id="PF04773">
    <property type="entry name" value="FecR"/>
    <property type="match status" value="1"/>
</dbReference>
<evidence type="ECO:0000259" key="2">
    <source>
        <dbReference type="Pfam" id="PF16344"/>
    </source>
</evidence>
<comment type="caution">
    <text evidence="3">The sequence shown here is derived from an EMBL/GenBank/DDBJ whole genome shotgun (WGS) entry which is preliminary data.</text>
</comment>
<dbReference type="Proteomes" id="UP001597546">
    <property type="component" value="Unassembled WGS sequence"/>
</dbReference>
<dbReference type="PANTHER" id="PTHR30273">
    <property type="entry name" value="PERIPLASMIC SIGNAL SENSOR AND SIGMA FACTOR ACTIVATOR FECR-RELATED"/>
    <property type="match status" value="1"/>
</dbReference>
<dbReference type="Gene3D" id="3.55.50.30">
    <property type="match status" value="1"/>
</dbReference>
<dbReference type="EMBL" id="JBHULV010000021">
    <property type="protein sequence ID" value="MFD2731321.1"/>
    <property type="molecule type" value="Genomic_DNA"/>
</dbReference>
<dbReference type="PANTHER" id="PTHR30273:SF2">
    <property type="entry name" value="PROTEIN FECR"/>
    <property type="match status" value="1"/>
</dbReference>
<dbReference type="PIRSF" id="PIRSF018266">
    <property type="entry name" value="FecR"/>
    <property type="match status" value="1"/>
</dbReference>
<reference evidence="4" key="1">
    <citation type="journal article" date="2019" name="Int. J. Syst. Evol. Microbiol.">
        <title>The Global Catalogue of Microorganisms (GCM) 10K type strain sequencing project: providing services to taxonomists for standard genome sequencing and annotation.</title>
        <authorList>
            <consortium name="The Broad Institute Genomics Platform"/>
            <consortium name="The Broad Institute Genome Sequencing Center for Infectious Disease"/>
            <person name="Wu L."/>
            <person name="Ma J."/>
        </authorList>
    </citation>
    <scope>NUCLEOTIDE SEQUENCE [LARGE SCALE GENOMIC DNA]</scope>
    <source>
        <strain evidence="4">KCTC 42456</strain>
    </source>
</reference>
<organism evidence="3 4">
    <name type="scientific">Pedobacter alpinus</name>
    <dbReference type="NCBI Taxonomy" id="1590643"/>
    <lineage>
        <taxon>Bacteria</taxon>
        <taxon>Pseudomonadati</taxon>
        <taxon>Bacteroidota</taxon>
        <taxon>Sphingobacteriia</taxon>
        <taxon>Sphingobacteriales</taxon>
        <taxon>Sphingobacteriaceae</taxon>
        <taxon>Pedobacter</taxon>
    </lineage>
</organism>
<dbReference type="InterPro" id="IPR006860">
    <property type="entry name" value="FecR"/>
</dbReference>
<dbReference type="RefSeq" id="WP_379042642.1">
    <property type="nucleotide sequence ID" value="NZ_JBHSKW010000026.1"/>
</dbReference>
<feature type="domain" description="Protein FecR C-terminal" evidence="2">
    <location>
        <begin position="271"/>
        <end position="339"/>
    </location>
</feature>
<dbReference type="InterPro" id="IPR032508">
    <property type="entry name" value="FecR_C"/>
</dbReference>
<gene>
    <name evidence="3" type="ORF">ACFSSE_06355</name>
</gene>
<keyword evidence="4" id="KW-1185">Reference proteome</keyword>
<name>A0ABW5TPW9_9SPHI</name>
<sequence>MNSELKQLLLAYITKSASAQEKAWVKNWIAASEENETAFISLYKNYHKNLSTKHQYIDNEAAFERFLSDQIPPKQTINFPLFLKYAAVFFLICSIGLLFNKTFSPNKNESWKSVVVAKGDKNKMILPDGTKVYLNAGSRLAYDEGFNQNNRKVILDGEAYFDIAKSDKDIPFIVDAGGYIVRDIGTIFKIKSYSQDQEMEFSVVNGEISIENQKLHQKKIYLTKNQSIKINNKKQLEQLTKDKEQKVKIEKLIHEIPLPEESYKEWLSGTLTFDNTAFNEIMHTLEREFDLKITILDAELYNYHYSGAFKNIKNPDEILNVIKQTTPISYTIEGKAITVKKLTN</sequence>